<keyword evidence="9" id="KW-1185">Reference proteome</keyword>
<dbReference type="GO" id="GO:0016987">
    <property type="term" value="F:sigma factor activity"/>
    <property type="evidence" value="ECO:0007669"/>
    <property type="project" value="UniProtKB-KW"/>
</dbReference>
<dbReference type="RefSeq" id="WP_315855194.1">
    <property type="nucleotide sequence ID" value="NZ_CP081869.1"/>
</dbReference>
<evidence type="ECO:0000259" key="6">
    <source>
        <dbReference type="Pfam" id="PF04542"/>
    </source>
</evidence>
<accession>A0A9E6URC0</accession>
<evidence type="ECO:0000256" key="1">
    <source>
        <dbReference type="ARBA" id="ARBA00010641"/>
    </source>
</evidence>
<organism evidence="8 9">
    <name type="scientific">Chenggangzhangella methanolivorans</name>
    <dbReference type="NCBI Taxonomy" id="1437009"/>
    <lineage>
        <taxon>Bacteria</taxon>
        <taxon>Pseudomonadati</taxon>
        <taxon>Pseudomonadota</taxon>
        <taxon>Alphaproteobacteria</taxon>
        <taxon>Hyphomicrobiales</taxon>
        <taxon>Methylopilaceae</taxon>
        <taxon>Chenggangzhangella</taxon>
    </lineage>
</organism>
<dbReference type="EMBL" id="CP081869">
    <property type="protein sequence ID" value="QZO02105.1"/>
    <property type="molecule type" value="Genomic_DNA"/>
</dbReference>
<dbReference type="InterPro" id="IPR039425">
    <property type="entry name" value="RNA_pol_sigma-70-like"/>
</dbReference>
<dbReference type="KEGG" id="cmet:K6K41_13040"/>
<evidence type="ECO:0000256" key="2">
    <source>
        <dbReference type="ARBA" id="ARBA00023015"/>
    </source>
</evidence>
<gene>
    <name evidence="8" type="ORF">K6K41_13040</name>
</gene>
<dbReference type="Gene3D" id="1.10.1740.10">
    <property type="match status" value="1"/>
</dbReference>
<dbReference type="PANTHER" id="PTHR43133:SF58">
    <property type="entry name" value="ECF RNA POLYMERASE SIGMA FACTOR SIGD"/>
    <property type="match status" value="1"/>
</dbReference>
<dbReference type="InterPro" id="IPR036388">
    <property type="entry name" value="WH-like_DNA-bd_sf"/>
</dbReference>
<comment type="similarity">
    <text evidence="1">Belongs to the sigma-70 factor family. ECF subfamily.</text>
</comment>
<feature type="domain" description="RNA polymerase sigma factor 70 region 4 type 2" evidence="7">
    <location>
        <begin position="128"/>
        <end position="177"/>
    </location>
</feature>
<name>A0A9E6URC0_9HYPH</name>
<feature type="domain" description="RNA polymerase sigma-70 region 2" evidence="6">
    <location>
        <begin position="31"/>
        <end position="101"/>
    </location>
</feature>
<dbReference type="InterPro" id="IPR007627">
    <property type="entry name" value="RNA_pol_sigma70_r2"/>
</dbReference>
<dbReference type="GO" id="GO:0006352">
    <property type="term" value="P:DNA-templated transcription initiation"/>
    <property type="evidence" value="ECO:0007669"/>
    <property type="project" value="InterPro"/>
</dbReference>
<dbReference type="NCBIfam" id="TIGR02937">
    <property type="entry name" value="sigma70-ECF"/>
    <property type="match status" value="1"/>
</dbReference>
<proteinExistence type="inferred from homology"/>
<dbReference type="GO" id="GO:0003677">
    <property type="term" value="F:DNA binding"/>
    <property type="evidence" value="ECO:0007669"/>
    <property type="project" value="UniProtKB-KW"/>
</dbReference>
<evidence type="ECO:0000256" key="5">
    <source>
        <dbReference type="ARBA" id="ARBA00023163"/>
    </source>
</evidence>
<dbReference type="Pfam" id="PF04542">
    <property type="entry name" value="Sigma70_r2"/>
    <property type="match status" value="1"/>
</dbReference>
<dbReference type="InterPro" id="IPR013325">
    <property type="entry name" value="RNA_pol_sigma_r2"/>
</dbReference>
<keyword evidence="5" id="KW-0804">Transcription</keyword>
<dbReference type="InterPro" id="IPR013249">
    <property type="entry name" value="RNA_pol_sigma70_r4_t2"/>
</dbReference>
<dbReference type="Pfam" id="PF08281">
    <property type="entry name" value="Sigma70_r4_2"/>
    <property type="match status" value="1"/>
</dbReference>
<protein>
    <submittedName>
        <fullName evidence="8">Sigma-70 family RNA polymerase sigma factor</fullName>
    </submittedName>
</protein>
<dbReference type="AlphaFoldDB" id="A0A9E6URC0"/>
<evidence type="ECO:0000259" key="7">
    <source>
        <dbReference type="Pfam" id="PF08281"/>
    </source>
</evidence>
<keyword evidence="4" id="KW-0238">DNA-binding</keyword>
<keyword evidence="3" id="KW-0731">Sigma factor</keyword>
<dbReference type="InterPro" id="IPR013324">
    <property type="entry name" value="RNA_pol_sigma_r3/r4-like"/>
</dbReference>
<sequence>MIGGKAAESDWIAWMKAGIAGDAAAYERLLAALAPFIRSVARSRASAWGFGSADVEDVVQETLLAIHLKRGTWDEGQPVGRWAAAIARNKIIDALRRRGRRIHVPIDDFAETLPTEPEDEGLRPDEASRLISVLKGKQHAVVKAISIDGKEIRETAKDLDMSEGAVRVALHRGLSALADAYRSFRK</sequence>
<evidence type="ECO:0000313" key="9">
    <source>
        <dbReference type="Proteomes" id="UP000825701"/>
    </source>
</evidence>
<dbReference type="NCBIfam" id="NF009165">
    <property type="entry name" value="PRK12512.1"/>
    <property type="match status" value="1"/>
</dbReference>
<keyword evidence="2" id="KW-0805">Transcription regulation</keyword>
<dbReference type="InterPro" id="IPR014284">
    <property type="entry name" value="RNA_pol_sigma-70_dom"/>
</dbReference>
<evidence type="ECO:0000313" key="8">
    <source>
        <dbReference type="EMBL" id="QZO02105.1"/>
    </source>
</evidence>
<dbReference type="PANTHER" id="PTHR43133">
    <property type="entry name" value="RNA POLYMERASE ECF-TYPE SIGMA FACTO"/>
    <property type="match status" value="1"/>
</dbReference>
<dbReference type="SUPFAM" id="SSF88946">
    <property type="entry name" value="Sigma2 domain of RNA polymerase sigma factors"/>
    <property type="match status" value="1"/>
</dbReference>
<evidence type="ECO:0000256" key="4">
    <source>
        <dbReference type="ARBA" id="ARBA00023125"/>
    </source>
</evidence>
<reference evidence="8" key="1">
    <citation type="submission" date="2021-08" db="EMBL/GenBank/DDBJ databases">
        <authorList>
            <person name="Zhang H."/>
            <person name="Xu M."/>
            <person name="Yu Z."/>
            <person name="Yang L."/>
            <person name="Cai Y."/>
        </authorList>
    </citation>
    <scope>NUCLEOTIDE SEQUENCE</scope>
    <source>
        <strain evidence="8">CHL1</strain>
    </source>
</reference>
<dbReference type="SUPFAM" id="SSF88659">
    <property type="entry name" value="Sigma3 and sigma4 domains of RNA polymerase sigma factors"/>
    <property type="match status" value="1"/>
</dbReference>
<dbReference type="Gene3D" id="1.10.10.10">
    <property type="entry name" value="Winged helix-like DNA-binding domain superfamily/Winged helix DNA-binding domain"/>
    <property type="match status" value="1"/>
</dbReference>
<dbReference type="Proteomes" id="UP000825701">
    <property type="component" value="Chromosome"/>
</dbReference>
<evidence type="ECO:0000256" key="3">
    <source>
        <dbReference type="ARBA" id="ARBA00023082"/>
    </source>
</evidence>